<gene>
    <name evidence="3" type="ORF">CRG98_036503</name>
</gene>
<organism evidence="3 4">
    <name type="scientific">Punica granatum</name>
    <name type="common">Pomegranate</name>
    <dbReference type="NCBI Taxonomy" id="22663"/>
    <lineage>
        <taxon>Eukaryota</taxon>
        <taxon>Viridiplantae</taxon>
        <taxon>Streptophyta</taxon>
        <taxon>Embryophyta</taxon>
        <taxon>Tracheophyta</taxon>
        <taxon>Spermatophyta</taxon>
        <taxon>Magnoliopsida</taxon>
        <taxon>eudicotyledons</taxon>
        <taxon>Gunneridae</taxon>
        <taxon>Pentapetalae</taxon>
        <taxon>rosids</taxon>
        <taxon>malvids</taxon>
        <taxon>Myrtales</taxon>
        <taxon>Lythraceae</taxon>
        <taxon>Punica</taxon>
    </lineage>
</organism>
<dbReference type="InterPro" id="IPR039537">
    <property type="entry name" value="Retrotran_Ty1/copia-like"/>
</dbReference>
<evidence type="ECO:0000259" key="2">
    <source>
        <dbReference type="PROSITE" id="PS50994"/>
    </source>
</evidence>
<dbReference type="AlphaFoldDB" id="A0A2I0IGJ7"/>
<dbReference type="InterPro" id="IPR036397">
    <property type="entry name" value="RNaseH_sf"/>
</dbReference>
<dbReference type="Proteomes" id="UP000233551">
    <property type="component" value="Unassembled WGS sequence"/>
</dbReference>
<keyword evidence="1" id="KW-0645">Protease</keyword>
<proteinExistence type="predicted"/>
<dbReference type="InterPro" id="IPR057670">
    <property type="entry name" value="SH3_retrovirus"/>
</dbReference>
<dbReference type="Pfam" id="PF25597">
    <property type="entry name" value="SH3_retrovirus"/>
    <property type="match status" value="1"/>
</dbReference>
<dbReference type="PROSITE" id="PS50994">
    <property type="entry name" value="INTEGRASE"/>
    <property type="match status" value="1"/>
</dbReference>
<comment type="caution">
    <text evidence="3">The sequence shown here is derived from an EMBL/GenBank/DDBJ whole genome shotgun (WGS) entry which is preliminary data.</text>
</comment>
<reference evidence="3 4" key="1">
    <citation type="submission" date="2017-11" db="EMBL/GenBank/DDBJ databases">
        <title>De-novo sequencing of pomegranate (Punica granatum L.) genome.</title>
        <authorList>
            <person name="Akparov Z."/>
            <person name="Amiraslanov A."/>
            <person name="Hajiyeva S."/>
            <person name="Abbasov M."/>
            <person name="Kaur K."/>
            <person name="Hamwieh A."/>
            <person name="Solovyev V."/>
            <person name="Salamov A."/>
            <person name="Braich B."/>
            <person name="Kosarev P."/>
            <person name="Mahmoud A."/>
            <person name="Hajiyev E."/>
            <person name="Babayeva S."/>
            <person name="Izzatullayeva V."/>
            <person name="Mammadov A."/>
            <person name="Mammadov A."/>
            <person name="Sharifova S."/>
            <person name="Ojaghi J."/>
            <person name="Eynullazada K."/>
            <person name="Bayramov B."/>
            <person name="Abdulazimova A."/>
            <person name="Shahmuradov I."/>
        </authorList>
    </citation>
    <scope>NUCLEOTIDE SEQUENCE [LARGE SCALE GENOMIC DNA]</scope>
    <source>
        <strain evidence="4">cv. AG2017</strain>
        <tissue evidence="3">Leaf</tissue>
    </source>
</reference>
<keyword evidence="4" id="KW-1185">Reference proteome</keyword>
<dbReference type="GO" id="GO:0006508">
    <property type="term" value="P:proteolysis"/>
    <property type="evidence" value="ECO:0007669"/>
    <property type="project" value="UniProtKB-KW"/>
</dbReference>
<evidence type="ECO:0000313" key="3">
    <source>
        <dbReference type="EMBL" id="PKI43124.1"/>
    </source>
</evidence>
<dbReference type="Pfam" id="PF22936">
    <property type="entry name" value="Pol_BBD"/>
    <property type="match status" value="1"/>
</dbReference>
<dbReference type="GO" id="GO:0008233">
    <property type="term" value="F:peptidase activity"/>
    <property type="evidence" value="ECO:0007669"/>
    <property type="project" value="UniProtKB-KW"/>
</dbReference>
<dbReference type="InterPro" id="IPR054722">
    <property type="entry name" value="PolX-like_BBD"/>
</dbReference>
<dbReference type="GO" id="GO:0015074">
    <property type="term" value="P:DNA integration"/>
    <property type="evidence" value="ECO:0007669"/>
    <property type="project" value="InterPro"/>
</dbReference>
<keyword evidence="1" id="KW-0378">Hydrolase</keyword>
<dbReference type="Gene3D" id="3.30.420.10">
    <property type="entry name" value="Ribonuclease H-like superfamily/Ribonuclease H"/>
    <property type="match status" value="1"/>
</dbReference>
<dbReference type="InterPro" id="IPR001584">
    <property type="entry name" value="Integrase_cat-core"/>
</dbReference>
<evidence type="ECO:0000256" key="1">
    <source>
        <dbReference type="ARBA" id="ARBA00022670"/>
    </source>
</evidence>
<sequence length="449" mass="52086">MESTGSMFKLNAINYSIWKSRMEDILFCRNLYDPSEGNSAKPKDKDDKAWEHANRKTIGLIRQWINNSIYHHVAQETNAKVLWNKLANFYARKTPQNKAFIVKKLVHLRYQDGDTSASFHVTPHWDFFSSYTSEDYGYVRMGNGQSCKIVGIGDVYLETELGCKLLLKKVRNVPKICLNLISTGQLNDEGYNNKFSNGRWKLSKDSLIMARGQKTDTLYRLRVRHNSGQVDVAEDYLIKIWHRRLGHINEKTVERETGMKLKCVRSDNGGEYRGPFENYCRIHGIKLERTVPKTPQQNGLVEMMNRTIVERMYPSRYGPARKYRTGISEFLGCRASIHIPRDERSKLDAKAKQCIFLDYAHEGFGYKFWDPNSRKIIRSRDVVFFEDQTIKDLHKFEKVIVGSPHKISIPVPVNVEYRVEELPTEYVETMTGSEIPQVNDDVTEDDTDS</sequence>
<accession>A0A2I0IGJ7</accession>
<dbReference type="EMBL" id="PGOL01003086">
    <property type="protein sequence ID" value="PKI43124.1"/>
    <property type="molecule type" value="Genomic_DNA"/>
</dbReference>
<dbReference type="PANTHER" id="PTHR42648">
    <property type="entry name" value="TRANSPOSASE, PUTATIVE-RELATED"/>
    <property type="match status" value="1"/>
</dbReference>
<feature type="domain" description="Integrase catalytic" evidence="2">
    <location>
        <begin position="264"/>
        <end position="312"/>
    </location>
</feature>
<dbReference type="SUPFAM" id="SSF53098">
    <property type="entry name" value="Ribonuclease H-like"/>
    <property type="match status" value="1"/>
</dbReference>
<dbReference type="GO" id="GO:0003676">
    <property type="term" value="F:nucleic acid binding"/>
    <property type="evidence" value="ECO:0007669"/>
    <property type="project" value="InterPro"/>
</dbReference>
<dbReference type="PANTHER" id="PTHR42648:SF28">
    <property type="entry name" value="TRANSPOSON-ENCODED PROTEIN WITH RIBONUCLEASE H-LIKE AND RETROVIRUS ZINC FINGER-LIKE DOMAINS"/>
    <property type="match status" value="1"/>
</dbReference>
<protein>
    <recommendedName>
        <fullName evidence="2">Integrase catalytic domain-containing protein</fullName>
    </recommendedName>
</protein>
<name>A0A2I0IGJ7_PUNGR</name>
<dbReference type="STRING" id="22663.A0A2I0IGJ7"/>
<evidence type="ECO:0000313" key="4">
    <source>
        <dbReference type="Proteomes" id="UP000233551"/>
    </source>
</evidence>
<dbReference type="InterPro" id="IPR012337">
    <property type="entry name" value="RNaseH-like_sf"/>
</dbReference>